<accession>A0ACC2HX19</accession>
<dbReference type="EMBL" id="JAPHNI010000889">
    <property type="protein sequence ID" value="KAJ8107632.1"/>
    <property type="molecule type" value="Genomic_DNA"/>
</dbReference>
<proteinExistence type="predicted"/>
<evidence type="ECO:0000313" key="2">
    <source>
        <dbReference type="Proteomes" id="UP001153331"/>
    </source>
</evidence>
<protein>
    <submittedName>
        <fullName evidence="1">Uncharacterized protein</fullName>
    </submittedName>
</protein>
<name>A0ACC2HX19_9PLEO</name>
<comment type="caution">
    <text evidence="1">The sequence shown here is derived from an EMBL/GenBank/DDBJ whole genome shotgun (WGS) entry which is preliminary data.</text>
</comment>
<reference evidence="1" key="1">
    <citation type="submission" date="2022-11" db="EMBL/GenBank/DDBJ databases">
        <title>Genome Sequence of Boeremia exigua.</title>
        <authorList>
            <person name="Buettner E."/>
        </authorList>
    </citation>
    <scope>NUCLEOTIDE SEQUENCE</scope>
    <source>
        <strain evidence="1">CU02</strain>
    </source>
</reference>
<evidence type="ECO:0000313" key="1">
    <source>
        <dbReference type="EMBL" id="KAJ8107632.1"/>
    </source>
</evidence>
<sequence>MPLQHPHISNKTLLKTRPQHLTRVLPRLTLINKNPVPKITRHLLNALLAETPRAEVRRQHRLDVLRILRQHELDPEHGAAPRVRVQLFEFSRDEGEEAVLFEGADLGPPEAHAEGERRLALFCREAVVLLCEAAEARARGELPVDSFRDVEAEEGEGDVG</sequence>
<organism evidence="1 2">
    <name type="scientific">Boeremia exigua</name>
    <dbReference type="NCBI Taxonomy" id="749465"/>
    <lineage>
        <taxon>Eukaryota</taxon>
        <taxon>Fungi</taxon>
        <taxon>Dikarya</taxon>
        <taxon>Ascomycota</taxon>
        <taxon>Pezizomycotina</taxon>
        <taxon>Dothideomycetes</taxon>
        <taxon>Pleosporomycetidae</taxon>
        <taxon>Pleosporales</taxon>
        <taxon>Pleosporineae</taxon>
        <taxon>Didymellaceae</taxon>
        <taxon>Boeremia</taxon>
    </lineage>
</organism>
<dbReference type="Proteomes" id="UP001153331">
    <property type="component" value="Unassembled WGS sequence"/>
</dbReference>
<keyword evidence="2" id="KW-1185">Reference proteome</keyword>
<gene>
    <name evidence="1" type="ORF">OPT61_g8733</name>
</gene>